<gene>
    <name evidence="1" type="ORF">CA267_007430</name>
</gene>
<sequence length="481" mass="53444">MLAVPNHYQVALAIGLAFMCFTETALAKGVSANLPLQVHPRVEAQIDKLMAITSGPPLTKPYKVVELERRVKQIESNYLQLFNELDLYLQKYQKAAGITDVNATVAVADSGDMLRPNTRGGFFSDSYSFGASGFYQPSDYLLVSAGGTFSEHADFRHTNTYVTVGMEYIQLEAGYREHWFSPFKYSSMLVSTHAKTSPSVTFSNASPITSWDIRYEIFYAKLEEVEEIRLGENYYHGSPRHGGIHLSFSPLDFWSIGINRTLQFGGGARSFSFGDVFEALLNPAGKDNVGDIETNDPNYEFGNQQASVTTVFNLDWGTPFQLYGELGGEDTVGESNYSLGNQSLSFGIYLPALTDSVSLRLEHNQWATKWYVHHLYPAGYTNAGVIMGQWAAEQRLEGTSPKASVDTLGIDWQIDPIRRIETVVSLIQADAEAAVENYETGYQIQLDYTQITPYGEIGVGVLFGKSTLGENQSALQLSYFW</sequence>
<dbReference type="KEGG" id="apel:CA267_007430"/>
<name>A0A6M4MBP6_9ALTE</name>
<evidence type="ECO:0000313" key="2">
    <source>
        <dbReference type="Proteomes" id="UP000219285"/>
    </source>
</evidence>
<dbReference type="Pfam" id="PF14052">
    <property type="entry name" value="Caps_assemb_Wzi"/>
    <property type="match status" value="1"/>
</dbReference>
<dbReference type="OrthoDB" id="6376030at2"/>
<dbReference type="InterPro" id="IPR038636">
    <property type="entry name" value="Wzi_sf"/>
</dbReference>
<reference evidence="1 2" key="2">
    <citation type="submission" date="2020-04" db="EMBL/GenBank/DDBJ databases">
        <title>Complete genome sequence of Alteromonas pelagimontana 5.12T.</title>
        <authorList>
            <person name="Sinha R.K."/>
            <person name="Krishnan K.P."/>
            <person name="Kurian J.P."/>
        </authorList>
    </citation>
    <scope>NUCLEOTIDE SEQUENCE [LARGE SCALE GENOMIC DNA]</scope>
    <source>
        <strain evidence="1 2">5.12</strain>
    </source>
</reference>
<dbReference type="AlphaFoldDB" id="A0A6M4MBP6"/>
<proteinExistence type="predicted"/>
<evidence type="ECO:0008006" key="3">
    <source>
        <dbReference type="Google" id="ProtNLM"/>
    </source>
</evidence>
<dbReference type="Gene3D" id="2.40.160.130">
    <property type="entry name" value="Capsule assembly protein Wzi"/>
    <property type="match status" value="1"/>
</dbReference>
<dbReference type="EMBL" id="CP052766">
    <property type="protein sequence ID" value="QJR80621.1"/>
    <property type="molecule type" value="Genomic_DNA"/>
</dbReference>
<keyword evidence="2" id="KW-1185">Reference proteome</keyword>
<reference evidence="2" key="1">
    <citation type="submission" date="2014-12" db="EMBL/GenBank/DDBJ databases">
        <title>Complete genome sequence of a multi-drug resistant Klebsiella pneumoniae.</title>
        <authorList>
            <person name="Hua X."/>
            <person name="Chen Q."/>
            <person name="Li X."/>
            <person name="Feng Y."/>
            <person name="Ruan Z."/>
            <person name="Yu Y."/>
        </authorList>
    </citation>
    <scope>NUCLEOTIDE SEQUENCE [LARGE SCALE GENOMIC DNA]</scope>
    <source>
        <strain evidence="2">5.12</strain>
    </source>
</reference>
<accession>A0A6M4MBP6</accession>
<dbReference type="Proteomes" id="UP000219285">
    <property type="component" value="Chromosome"/>
</dbReference>
<dbReference type="InterPro" id="IPR026950">
    <property type="entry name" value="Caps_assemb_Wzi"/>
</dbReference>
<evidence type="ECO:0000313" key="1">
    <source>
        <dbReference type="EMBL" id="QJR80621.1"/>
    </source>
</evidence>
<dbReference type="RefSeq" id="WP_075608073.1">
    <property type="nucleotide sequence ID" value="NZ_CP052766.1"/>
</dbReference>
<organism evidence="1 2">
    <name type="scientific">Alteromonas pelagimontana</name>
    <dbReference type="NCBI Taxonomy" id="1858656"/>
    <lineage>
        <taxon>Bacteria</taxon>
        <taxon>Pseudomonadati</taxon>
        <taxon>Pseudomonadota</taxon>
        <taxon>Gammaproteobacteria</taxon>
        <taxon>Alteromonadales</taxon>
        <taxon>Alteromonadaceae</taxon>
        <taxon>Alteromonas/Salinimonas group</taxon>
        <taxon>Alteromonas</taxon>
    </lineage>
</organism>
<protein>
    <recommendedName>
        <fullName evidence="3">Capsule assembly Wzi family protein</fullName>
    </recommendedName>
</protein>